<proteinExistence type="predicted"/>
<name>A0AB38BV23_PSESX</name>
<dbReference type="EMBL" id="FOVV01000009">
    <property type="protein sequence ID" value="SFO18968.1"/>
    <property type="molecule type" value="Genomic_DNA"/>
</dbReference>
<reference evidence="1 2" key="1">
    <citation type="submission" date="2016-10" db="EMBL/GenBank/DDBJ databases">
        <authorList>
            <person name="Varghese N."/>
            <person name="Submissions S."/>
        </authorList>
    </citation>
    <scope>NUCLEOTIDE SEQUENCE [LARGE SCALE GENOMIC DNA]</scope>
    <source>
        <strain evidence="1 2">BS0292</strain>
    </source>
</reference>
<dbReference type="Proteomes" id="UP000183083">
    <property type="component" value="Unassembled WGS sequence"/>
</dbReference>
<gene>
    <name evidence="1" type="ORF">SAMN05444065_10961</name>
</gene>
<evidence type="ECO:0000313" key="1">
    <source>
        <dbReference type="EMBL" id="SFO18968.1"/>
    </source>
</evidence>
<organism evidence="1 2">
    <name type="scientific">Pseudomonas syringae</name>
    <dbReference type="NCBI Taxonomy" id="317"/>
    <lineage>
        <taxon>Bacteria</taxon>
        <taxon>Pseudomonadati</taxon>
        <taxon>Pseudomonadota</taxon>
        <taxon>Gammaproteobacteria</taxon>
        <taxon>Pseudomonadales</taxon>
        <taxon>Pseudomonadaceae</taxon>
        <taxon>Pseudomonas</taxon>
    </lineage>
</organism>
<evidence type="ECO:0008006" key="3">
    <source>
        <dbReference type="Google" id="ProtNLM"/>
    </source>
</evidence>
<sequence length="47" mass="5558">MRTVAPQIKAVEHPVQFLNRQYNRLVAYIRRCFEALVFQALEPKAKI</sequence>
<protein>
    <recommendedName>
        <fullName evidence="3">Transposase</fullName>
    </recommendedName>
</protein>
<dbReference type="AlphaFoldDB" id="A0AB38BV23"/>
<comment type="caution">
    <text evidence="1">The sequence shown here is derived from an EMBL/GenBank/DDBJ whole genome shotgun (WGS) entry which is preliminary data.</text>
</comment>
<accession>A0AB38BV23</accession>
<evidence type="ECO:0000313" key="2">
    <source>
        <dbReference type="Proteomes" id="UP000183083"/>
    </source>
</evidence>